<dbReference type="Proteomes" id="UP000026915">
    <property type="component" value="Chromosome 6"/>
</dbReference>
<evidence type="ECO:0000313" key="3">
    <source>
        <dbReference type="EMBL" id="EOY26526.1"/>
    </source>
</evidence>
<dbReference type="EMBL" id="CM001884">
    <property type="protein sequence ID" value="EOY26526.1"/>
    <property type="molecule type" value="Genomic_DNA"/>
</dbReference>
<dbReference type="Pfam" id="PF00364">
    <property type="entry name" value="Biotin_lipoyl"/>
    <property type="match status" value="1"/>
</dbReference>
<dbReference type="FunFam" id="2.40.50.100:FF:000059">
    <property type="entry name" value="Biotin/lipoyl attachment domain-containing protein"/>
    <property type="match status" value="1"/>
</dbReference>
<organism evidence="3 4">
    <name type="scientific">Theobroma cacao</name>
    <name type="common">Cacao</name>
    <name type="synonym">Cocoa</name>
    <dbReference type="NCBI Taxonomy" id="3641"/>
    <lineage>
        <taxon>Eukaryota</taxon>
        <taxon>Viridiplantae</taxon>
        <taxon>Streptophyta</taxon>
        <taxon>Embryophyta</taxon>
        <taxon>Tracheophyta</taxon>
        <taxon>Spermatophyta</taxon>
        <taxon>Magnoliopsida</taxon>
        <taxon>eudicotyledons</taxon>
        <taxon>Gunneridae</taxon>
        <taxon>Pentapetalae</taxon>
        <taxon>rosids</taxon>
        <taxon>malvids</taxon>
        <taxon>Malvales</taxon>
        <taxon>Malvaceae</taxon>
        <taxon>Byttnerioideae</taxon>
        <taxon>Theobroma</taxon>
    </lineage>
</organism>
<dbReference type="InterPro" id="IPR011053">
    <property type="entry name" value="Single_hybrid_motif"/>
</dbReference>
<dbReference type="PANTHER" id="PTHR47597">
    <property type="entry name" value="IS A MEMBER OF THE PF|00364 BIOTIN-REQUIRING ENZYMES FAMILY-RELATED"/>
    <property type="match status" value="1"/>
</dbReference>
<reference evidence="3 4" key="1">
    <citation type="journal article" date="2013" name="Genome Biol.">
        <title>The genome sequence of the most widely cultivated cacao type and its use to identify candidate genes regulating pod color.</title>
        <authorList>
            <person name="Motamayor J.C."/>
            <person name="Mockaitis K."/>
            <person name="Schmutz J."/>
            <person name="Haiminen N."/>
            <person name="Iii D.L."/>
            <person name="Cornejo O."/>
            <person name="Findley S.D."/>
            <person name="Zheng P."/>
            <person name="Utro F."/>
            <person name="Royaert S."/>
            <person name="Saski C."/>
            <person name="Jenkins J."/>
            <person name="Podicheti R."/>
            <person name="Zhao M."/>
            <person name="Scheffler B.E."/>
            <person name="Stack J.C."/>
            <person name="Feltus F.A."/>
            <person name="Mustiga G.M."/>
            <person name="Amores F."/>
            <person name="Phillips W."/>
            <person name="Marelli J.P."/>
            <person name="May G.D."/>
            <person name="Shapiro H."/>
            <person name="Ma J."/>
            <person name="Bustamante C.D."/>
            <person name="Schnell R.J."/>
            <person name="Main D."/>
            <person name="Gilbert D."/>
            <person name="Parida L."/>
            <person name="Kuhn D.N."/>
        </authorList>
    </citation>
    <scope>NUCLEOTIDE SEQUENCE [LARGE SCALE GENOMIC DNA]</scope>
    <source>
        <strain evidence="4">cv. Matina 1-6</strain>
    </source>
</reference>
<dbReference type="AlphaFoldDB" id="A0A061GAC6"/>
<accession>A0A061GAC6</accession>
<dbReference type="FunCoup" id="A0A061GAC6">
    <property type="interactions" value="822"/>
</dbReference>
<evidence type="ECO:0000313" key="4">
    <source>
        <dbReference type="Proteomes" id="UP000026915"/>
    </source>
</evidence>
<dbReference type="OMA" id="IHSPRVG"/>
<feature type="region of interest" description="Disordered" evidence="1">
    <location>
        <begin position="150"/>
        <end position="180"/>
    </location>
</feature>
<dbReference type="SUPFAM" id="SSF51230">
    <property type="entry name" value="Single hybrid motif"/>
    <property type="match status" value="1"/>
</dbReference>
<dbReference type="InterPro" id="IPR053217">
    <property type="entry name" value="ACC_Biotin_Carrier"/>
</dbReference>
<evidence type="ECO:0000256" key="1">
    <source>
        <dbReference type="SAM" id="MobiDB-lite"/>
    </source>
</evidence>
<dbReference type="Gene3D" id="2.40.50.100">
    <property type="match status" value="1"/>
</dbReference>
<gene>
    <name evidence="3" type="ORF">TCM_028314</name>
</gene>
<name>A0A061GAC6_THECC</name>
<evidence type="ECO:0000259" key="2">
    <source>
        <dbReference type="Pfam" id="PF00364"/>
    </source>
</evidence>
<feature type="compositionally biased region" description="Pro residues" evidence="1">
    <location>
        <begin position="150"/>
        <end position="161"/>
    </location>
</feature>
<dbReference type="STRING" id="3641.A0A061GAC6"/>
<dbReference type="eggNOG" id="KOG0017">
    <property type="taxonomic scope" value="Eukaryota"/>
</dbReference>
<dbReference type="CDD" id="cd06850">
    <property type="entry name" value="biotinyl_domain"/>
    <property type="match status" value="1"/>
</dbReference>
<feature type="domain" description="Lipoyl-binding" evidence="2">
    <location>
        <begin position="231"/>
        <end position="284"/>
    </location>
</feature>
<dbReference type="InterPro" id="IPR000089">
    <property type="entry name" value="Biotin_lipoyl"/>
</dbReference>
<dbReference type="GO" id="GO:0006633">
    <property type="term" value="P:fatty acid biosynthetic process"/>
    <property type="evidence" value="ECO:0000318"/>
    <property type="project" value="GO_Central"/>
</dbReference>
<dbReference type="Gramene" id="EOY26526">
    <property type="protein sequence ID" value="EOY26526"/>
    <property type="gene ID" value="TCM_028314"/>
</dbReference>
<sequence>MHTLMQCGETCLFLLLYFDSDMHTPGGIGAPNIKVPKLSFGKARVDKLKLNNVRIWTRQRTMQYAGLVRHSEKTFNIGCGPTLQTLATTNLADDFEETKMSGLTSQLIPNSSGVESLVRDICDTTSVAEFELKLGGFRLYIMRDLAGKSEPPPAIPSPPPVSVSTSKTVEAPDSNGSVSTPTLAITKPLSSSGRIQLLLDKAADEGLVILQSPKVGFFRRSRTIKGKRAPPSCKEKQTVKEGQVLCYIEQLGGEIPIESDVSGEVIKILRDDGDPVGYGDALIALLPSFPGIKKLQ</sequence>
<protein>
    <submittedName>
        <fullName evidence="3">Single hybrid motif superfamily protein isoform 2</fullName>
    </submittedName>
</protein>
<proteinExistence type="predicted"/>
<dbReference type="InParanoid" id="A0A061GAC6"/>
<dbReference type="PANTHER" id="PTHR47597:SF1">
    <property type="entry name" value="IS A MEMBER OF THE PF|00364 BIOTIN-REQUIRING ENZYMES FAMILY-RELATED"/>
    <property type="match status" value="1"/>
</dbReference>
<keyword evidence="4" id="KW-1185">Reference proteome</keyword>